<dbReference type="EMBL" id="FXSZ01000002">
    <property type="protein sequence ID" value="SMO43969.1"/>
    <property type="molecule type" value="Genomic_DNA"/>
</dbReference>
<sequence length="211" mass="23897">MIYAVLTADIVNSTLLNTEDRLLLLQKLNALFVEMNETNFKIYRGDTFQGVNEKPWLALEQCVKIRAYLLKTTTSSSKVKFDARIAIGLGTISLKAATIEESDGEAFHNSGQLLDQKSTQYLLFKSPWNELNREMQVHCTMLDLIINNWTKAQAEVIWERLQGLNQMAIAQKIGISQASVNNRLKLAHFDALQIVLNHYSSVIKSKIETHA</sequence>
<keyword evidence="2" id="KW-1185">Reference proteome</keyword>
<proteinExistence type="predicted"/>
<dbReference type="AlphaFoldDB" id="A0A521BA61"/>
<organism evidence="1 2">
    <name type="scientific">Solitalea koreensis</name>
    <dbReference type="NCBI Taxonomy" id="543615"/>
    <lineage>
        <taxon>Bacteria</taxon>
        <taxon>Pseudomonadati</taxon>
        <taxon>Bacteroidota</taxon>
        <taxon>Sphingobacteriia</taxon>
        <taxon>Sphingobacteriales</taxon>
        <taxon>Sphingobacteriaceae</taxon>
        <taxon>Solitalea</taxon>
    </lineage>
</organism>
<evidence type="ECO:0000313" key="2">
    <source>
        <dbReference type="Proteomes" id="UP000315971"/>
    </source>
</evidence>
<gene>
    <name evidence="1" type="ORF">SAMN06265350_10235</name>
</gene>
<evidence type="ECO:0008006" key="3">
    <source>
        <dbReference type="Google" id="ProtNLM"/>
    </source>
</evidence>
<accession>A0A521BA61</accession>
<protein>
    <recommendedName>
        <fullName evidence="3">SatD family (SatD)</fullName>
    </recommendedName>
</protein>
<dbReference type="Proteomes" id="UP000315971">
    <property type="component" value="Unassembled WGS sequence"/>
</dbReference>
<evidence type="ECO:0000313" key="1">
    <source>
        <dbReference type="EMBL" id="SMO43969.1"/>
    </source>
</evidence>
<name>A0A521BA61_9SPHI</name>
<dbReference type="OrthoDB" id="7064118at2"/>
<dbReference type="RefSeq" id="WP_142601444.1">
    <property type="nucleotide sequence ID" value="NZ_FXSZ01000002.1"/>
</dbReference>
<reference evidence="1 2" key="1">
    <citation type="submission" date="2017-05" db="EMBL/GenBank/DDBJ databases">
        <authorList>
            <person name="Varghese N."/>
            <person name="Submissions S."/>
        </authorList>
    </citation>
    <scope>NUCLEOTIDE SEQUENCE [LARGE SCALE GENOMIC DNA]</scope>
    <source>
        <strain evidence="1 2">DSM 21342</strain>
    </source>
</reference>